<accession>A0AAV9IR92</accession>
<protein>
    <submittedName>
        <fullName evidence="1">Uncharacterized protein</fullName>
    </submittedName>
</protein>
<reference evidence="1 2" key="1">
    <citation type="submission" date="2022-07" db="EMBL/GenBank/DDBJ databases">
        <title>Genome-wide signatures of adaptation to extreme environments.</title>
        <authorList>
            <person name="Cho C.H."/>
            <person name="Yoon H.S."/>
        </authorList>
    </citation>
    <scope>NUCLEOTIDE SEQUENCE [LARGE SCALE GENOMIC DNA]</scope>
    <source>
        <strain evidence="1 2">DBV 063 E5</strain>
    </source>
</reference>
<comment type="caution">
    <text evidence="1">The sequence shown here is derived from an EMBL/GenBank/DDBJ whole genome shotgun (WGS) entry which is preliminary data.</text>
</comment>
<dbReference type="AlphaFoldDB" id="A0AAV9IR92"/>
<name>A0AAV9IR92_CYACA</name>
<keyword evidence="2" id="KW-1185">Reference proteome</keyword>
<dbReference type="Proteomes" id="UP001301350">
    <property type="component" value="Unassembled WGS sequence"/>
</dbReference>
<proteinExistence type="predicted"/>
<evidence type="ECO:0000313" key="2">
    <source>
        <dbReference type="Proteomes" id="UP001301350"/>
    </source>
</evidence>
<gene>
    <name evidence="1" type="ORF">CDCA_CDCA02G0803</name>
</gene>
<organism evidence="1 2">
    <name type="scientific">Cyanidium caldarium</name>
    <name type="common">Red alga</name>
    <dbReference type="NCBI Taxonomy" id="2771"/>
    <lineage>
        <taxon>Eukaryota</taxon>
        <taxon>Rhodophyta</taxon>
        <taxon>Bangiophyceae</taxon>
        <taxon>Cyanidiales</taxon>
        <taxon>Cyanidiaceae</taxon>
        <taxon>Cyanidium</taxon>
    </lineage>
</organism>
<dbReference type="EMBL" id="JANCYW010000002">
    <property type="protein sequence ID" value="KAK4534778.1"/>
    <property type="molecule type" value="Genomic_DNA"/>
</dbReference>
<evidence type="ECO:0000313" key="1">
    <source>
        <dbReference type="EMBL" id="KAK4534778.1"/>
    </source>
</evidence>
<sequence length="583" mass="65774">MSVRGLLNYCYDRQSVRQTRAAVLLQARADLAPLRIGVDVEAWWDAWIVRPLQARARQARRDWTAVDDLALLNGYGVLRPHLIDWVRSRWHEWLQVVEGGRAVDDDKNDNTQTTLQLIFVLPPPPPARPSPYGCLASSPYFRHLEAQQRTTLAEAWERARLGVEEGERGALFASKRRLALLRRQTHRPALWLHLQHILSAEVPRQVQLTWIGHERRTLHRGQLPWRVLADLYAAGYVDAVYAPEREGAVWASAPDTVILLNMRRVIEDPSAGPSWMMEYVPGWPDTPLPVFRRACVLAGCWPLCRPFPPLSAPDAPHSSFEAVLSYANSHDWTELATDPDAEEWLVAHAILTGERLIANSISHREPVLAHETLPLIDTPRLRRLCDQLAPARRLPAGCRHGLRTRWFDNRRQRIDAGDEEEDTLLSALARLGITRDSPAYAALLCMVPALEERDHSTATELPPDDLTRIGLFVMMVLEVLPTDASHLRQWISWMLEGNVYADTDPEPQACQRLLAEMPAHLAECASALDLVAGALGIALPPPRLWPTRPSQVDMQTLLHAVHFMPQLIDEQLITALRQCAVSG</sequence>